<evidence type="ECO:0000256" key="4">
    <source>
        <dbReference type="ARBA" id="ARBA00022801"/>
    </source>
</evidence>
<feature type="signal peptide" evidence="6">
    <location>
        <begin position="1"/>
        <end position="18"/>
    </location>
</feature>
<dbReference type="InterPro" id="IPR018202">
    <property type="entry name" value="Ser_caboxypep_ser_AS"/>
</dbReference>
<protein>
    <recommendedName>
        <fullName evidence="6">Carboxypeptidase</fullName>
        <ecNumber evidence="6">3.4.16.-</ecNumber>
    </recommendedName>
</protein>
<organism evidence="8 9">
    <name type="scientific">Ampelomyces quisqualis</name>
    <name type="common">Powdery mildew agent</name>
    <dbReference type="NCBI Taxonomy" id="50730"/>
    <lineage>
        <taxon>Eukaryota</taxon>
        <taxon>Fungi</taxon>
        <taxon>Dikarya</taxon>
        <taxon>Ascomycota</taxon>
        <taxon>Pezizomycotina</taxon>
        <taxon>Dothideomycetes</taxon>
        <taxon>Pleosporomycetidae</taxon>
        <taxon>Pleosporales</taxon>
        <taxon>Pleosporineae</taxon>
        <taxon>Phaeosphaeriaceae</taxon>
        <taxon>Ampelomyces</taxon>
    </lineage>
</organism>
<keyword evidence="4 6" id="KW-0378">Hydrolase</keyword>
<sequence>MKLTSLLAVTGLASSVAARSMQSVGKRVEPKRPRLERPQRTAQPVRRQSSSTITTEASKKFAVNGTAGAIPDVNFDIGESYAGLLPISDKANETSELYFWFFPSENEEADDEITIWLNGGPGCSSLEGFLQENGPISWQYGSAPFAVYNPWNWANLTNMVWIEQPYVLMFSHLLLQYLLHPGAYEEKIGTGFTQGNATATSQEETAEEFLGFFKNFVNTFGLQNRKVYITGESYAGRYVPYIANAMVDTNDTEYYNVKGIMFYDPSVAEDVLLEDIPAVPFVDRWSGLFNFNESFSKNIHDRAEACGYTDYISEHLTFPPKGKFPTPANNSKAEGCNLWEDIYTNVFYSNPCFDVYAIGTTCPLLWDVLGFPGSFDYLPEGEQIYFNRTDVQKAINAPIQPWAECSPGVLETDTSAPSSWQVIPKLIDALDRTVIVHGELDFILLYNGTLMAIQNMTWGGLQGFQSAPSDPFFVPYHEDISLTSLSAKGIMGTTHTERKLTWVSQALSGHMVPQYQPSSAYRQLEFLLGRIESLSSEEPFTTLPGRGNSTSGGYGKRDVAIMSQDVNRWY</sequence>
<feature type="chain" id="PRO_5025705297" description="Carboxypeptidase" evidence="6">
    <location>
        <begin position="19"/>
        <end position="570"/>
    </location>
</feature>
<dbReference type="AlphaFoldDB" id="A0A6A5QWI0"/>
<dbReference type="PRINTS" id="PR00724">
    <property type="entry name" value="CRBOXYPTASEC"/>
</dbReference>
<dbReference type="PANTHER" id="PTHR11802">
    <property type="entry name" value="SERINE PROTEASE FAMILY S10 SERINE CARBOXYPEPTIDASE"/>
    <property type="match status" value="1"/>
</dbReference>
<keyword evidence="6" id="KW-0732">Signal</keyword>
<proteinExistence type="inferred from homology"/>
<evidence type="ECO:0000256" key="5">
    <source>
        <dbReference type="ARBA" id="ARBA00023180"/>
    </source>
</evidence>
<evidence type="ECO:0000256" key="2">
    <source>
        <dbReference type="ARBA" id="ARBA00022645"/>
    </source>
</evidence>
<evidence type="ECO:0000313" key="8">
    <source>
        <dbReference type="EMBL" id="KAF1919190.1"/>
    </source>
</evidence>
<keyword evidence="9" id="KW-1185">Reference proteome</keyword>
<dbReference type="InterPro" id="IPR001563">
    <property type="entry name" value="Peptidase_S10"/>
</dbReference>
<dbReference type="EC" id="3.4.16.-" evidence="6"/>
<name>A0A6A5QWI0_AMPQU</name>
<dbReference type="PANTHER" id="PTHR11802:SF479">
    <property type="entry name" value="CARBOXYPEPTIDASE"/>
    <property type="match status" value="1"/>
</dbReference>
<dbReference type="GO" id="GO:0004185">
    <property type="term" value="F:serine-type carboxypeptidase activity"/>
    <property type="evidence" value="ECO:0007669"/>
    <property type="project" value="UniProtKB-UniRule"/>
</dbReference>
<dbReference type="Proteomes" id="UP000800096">
    <property type="component" value="Unassembled WGS sequence"/>
</dbReference>
<evidence type="ECO:0000256" key="7">
    <source>
        <dbReference type="SAM" id="MobiDB-lite"/>
    </source>
</evidence>
<dbReference type="InterPro" id="IPR029058">
    <property type="entry name" value="AB_hydrolase_fold"/>
</dbReference>
<feature type="compositionally biased region" description="Basic and acidic residues" evidence="7">
    <location>
        <begin position="26"/>
        <end position="39"/>
    </location>
</feature>
<dbReference type="GO" id="GO:0006508">
    <property type="term" value="P:proteolysis"/>
    <property type="evidence" value="ECO:0007669"/>
    <property type="project" value="UniProtKB-KW"/>
</dbReference>
<dbReference type="OrthoDB" id="443318at2759"/>
<dbReference type="Pfam" id="PF00450">
    <property type="entry name" value="Peptidase_S10"/>
    <property type="match status" value="2"/>
</dbReference>
<comment type="similarity">
    <text evidence="1 6">Belongs to the peptidase S10 family.</text>
</comment>
<accession>A0A6A5QWI0</accession>
<dbReference type="Gene3D" id="3.40.50.1820">
    <property type="entry name" value="alpha/beta hydrolase"/>
    <property type="match status" value="1"/>
</dbReference>
<evidence type="ECO:0000256" key="6">
    <source>
        <dbReference type="RuleBase" id="RU361156"/>
    </source>
</evidence>
<dbReference type="SUPFAM" id="SSF53474">
    <property type="entry name" value="alpha/beta-Hydrolases"/>
    <property type="match status" value="1"/>
</dbReference>
<evidence type="ECO:0000256" key="3">
    <source>
        <dbReference type="ARBA" id="ARBA00022670"/>
    </source>
</evidence>
<evidence type="ECO:0000313" key="9">
    <source>
        <dbReference type="Proteomes" id="UP000800096"/>
    </source>
</evidence>
<feature type="region of interest" description="Disordered" evidence="7">
    <location>
        <begin position="22"/>
        <end position="54"/>
    </location>
</feature>
<keyword evidence="3 6" id="KW-0645">Protease</keyword>
<dbReference type="EMBL" id="ML979133">
    <property type="protein sequence ID" value="KAF1919190.1"/>
    <property type="molecule type" value="Genomic_DNA"/>
</dbReference>
<gene>
    <name evidence="8" type="ORF">BDU57DRAFT_536201</name>
</gene>
<keyword evidence="2 6" id="KW-0121">Carboxypeptidase</keyword>
<dbReference type="PROSITE" id="PS00131">
    <property type="entry name" value="CARBOXYPEPT_SER_SER"/>
    <property type="match status" value="1"/>
</dbReference>
<keyword evidence="5" id="KW-0325">Glycoprotein</keyword>
<reference evidence="8" key="1">
    <citation type="journal article" date="2020" name="Stud. Mycol.">
        <title>101 Dothideomycetes genomes: a test case for predicting lifestyles and emergence of pathogens.</title>
        <authorList>
            <person name="Haridas S."/>
            <person name="Albert R."/>
            <person name="Binder M."/>
            <person name="Bloem J."/>
            <person name="Labutti K."/>
            <person name="Salamov A."/>
            <person name="Andreopoulos B."/>
            <person name="Baker S."/>
            <person name="Barry K."/>
            <person name="Bills G."/>
            <person name="Bluhm B."/>
            <person name="Cannon C."/>
            <person name="Castanera R."/>
            <person name="Culley D."/>
            <person name="Daum C."/>
            <person name="Ezra D."/>
            <person name="Gonzalez J."/>
            <person name="Henrissat B."/>
            <person name="Kuo A."/>
            <person name="Liang C."/>
            <person name="Lipzen A."/>
            <person name="Lutzoni F."/>
            <person name="Magnuson J."/>
            <person name="Mondo S."/>
            <person name="Nolan M."/>
            <person name="Ohm R."/>
            <person name="Pangilinan J."/>
            <person name="Park H.-J."/>
            <person name="Ramirez L."/>
            <person name="Alfaro M."/>
            <person name="Sun H."/>
            <person name="Tritt A."/>
            <person name="Yoshinaga Y."/>
            <person name="Zwiers L.-H."/>
            <person name="Turgeon B."/>
            <person name="Goodwin S."/>
            <person name="Spatafora J."/>
            <person name="Crous P."/>
            <person name="Grigoriev I."/>
        </authorList>
    </citation>
    <scope>NUCLEOTIDE SEQUENCE</scope>
    <source>
        <strain evidence="8">HMLAC05119</strain>
    </source>
</reference>
<feature type="compositionally biased region" description="Polar residues" evidence="7">
    <location>
        <begin position="40"/>
        <end position="54"/>
    </location>
</feature>
<evidence type="ECO:0000256" key="1">
    <source>
        <dbReference type="ARBA" id="ARBA00009431"/>
    </source>
</evidence>